<feature type="compositionally biased region" description="Low complexity" evidence="1">
    <location>
        <begin position="56"/>
        <end position="79"/>
    </location>
</feature>
<evidence type="ECO:0000313" key="2">
    <source>
        <dbReference type="EMBL" id="KIM82287.1"/>
    </source>
</evidence>
<dbReference type="OrthoDB" id="2369050at2759"/>
<sequence>MSLAVAVTAFLRAYTPVLRAYIPVLCAYSPTIRADKLVSNKLSSAANIVVHNEDQSPPSSSLSPVPSSANSQPSQQSPSLSPPPPPLNKLTPSPSTESSSSSTPSPEHIIKHKSIMPSQSKFATVQQDSPSKIPILLPGDITPYVMRSYKQACYGYFDTKDVDDDKKVRKILAGLRDNRIQDWVGIHRDRLLDMSFADFMTEFKSAYLPKAWEEIT</sequence>
<proteinExistence type="predicted"/>
<protein>
    <submittedName>
        <fullName evidence="2">Uncharacterized protein</fullName>
    </submittedName>
</protein>
<evidence type="ECO:0000256" key="1">
    <source>
        <dbReference type="SAM" id="MobiDB-lite"/>
    </source>
</evidence>
<feature type="compositionally biased region" description="Low complexity" evidence="1">
    <location>
        <begin position="88"/>
        <end position="107"/>
    </location>
</feature>
<gene>
    <name evidence="2" type="ORF">PILCRDRAFT_8098</name>
</gene>
<evidence type="ECO:0000313" key="3">
    <source>
        <dbReference type="Proteomes" id="UP000054166"/>
    </source>
</evidence>
<dbReference type="AlphaFoldDB" id="A0A0C3BY45"/>
<name>A0A0C3BY45_PILCF</name>
<dbReference type="InParanoid" id="A0A0C3BY45"/>
<dbReference type="EMBL" id="KN832995">
    <property type="protein sequence ID" value="KIM82287.1"/>
    <property type="molecule type" value="Genomic_DNA"/>
</dbReference>
<reference evidence="3" key="2">
    <citation type="submission" date="2015-01" db="EMBL/GenBank/DDBJ databases">
        <title>Evolutionary Origins and Diversification of the Mycorrhizal Mutualists.</title>
        <authorList>
            <consortium name="DOE Joint Genome Institute"/>
            <consortium name="Mycorrhizal Genomics Consortium"/>
            <person name="Kohler A."/>
            <person name="Kuo A."/>
            <person name="Nagy L.G."/>
            <person name="Floudas D."/>
            <person name="Copeland A."/>
            <person name="Barry K.W."/>
            <person name="Cichocki N."/>
            <person name="Veneault-Fourrey C."/>
            <person name="LaButti K."/>
            <person name="Lindquist E.A."/>
            <person name="Lipzen A."/>
            <person name="Lundell T."/>
            <person name="Morin E."/>
            <person name="Murat C."/>
            <person name="Riley R."/>
            <person name="Ohm R."/>
            <person name="Sun H."/>
            <person name="Tunlid A."/>
            <person name="Henrissat B."/>
            <person name="Grigoriev I.V."/>
            <person name="Hibbett D.S."/>
            <person name="Martin F."/>
        </authorList>
    </citation>
    <scope>NUCLEOTIDE SEQUENCE [LARGE SCALE GENOMIC DNA]</scope>
    <source>
        <strain evidence="3">F 1598</strain>
    </source>
</reference>
<feature type="region of interest" description="Disordered" evidence="1">
    <location>
        <begin position="52"/>
        <end position="108"/>
    </location>
</feature>
<organism evidence="2 3">
    <name type="scientific">Piloderma croceum (strain F 1598)</name>
    <dbReference type="NCBI Taxonomy" id="765440"/>
    <lineage>
        <taxon>Eukaryota</taxon>
        <taxon>Fungi</taxon>
        <taxon>Dikarya</taxon>
        <taxon>Basidiomycota</taxon>
        <taxon>Agaricomycotina</taxon>
        <taxon>Agaricomycetes</taxon>
        <taxon>Agaricomycetidae</taxon>
        <taxon>Atheliales</taxon>
        <taxon>Atheliaceae</taxon>
        <taxon>Piloderma</taxon>
    </lineage>
</organism>
<dbReference type="HOGENOM" id="CLU_1278041_0_0_1"/>
<reference evidence="2 3" key="1">
    <citation type="submission" date="2014-04" db="EMBL/GenBank/DDBJ databases">
        <authorList>
            <consortium name="DOE Joint Genome Institute"/>
            <person name="Kuo A."/>
            <person name="Tarkka M."/>
            <person name="Buscot F."/>
            <person name="Kohler A."/>
            <person name="Nagy L.G."/>
            <person name="Floudas D."/>
            <person name="Copeland A."/>
            <person name="Barry K.W."/>
            <person name="Cichocki N."/>
            <person name="Veneault-Fourrey C."/>
            <person name="LaButti K."/>
            <person name="Lindquist E.A."/>
            <person name="Lipzen A."/>
            <person name="Lundell T."/>
            <person name="Morin E."/>
            <person name="Murat C."/>
            <person name="Sun H."/>
            <person name="Tunlid A."/>
            <person name="Henrissat B."/>
            <person name="Grigoriev I.V."/>
            <person name="Hibbett D.S."/>
            <person name="Martin F."/>
            <person name="Nordberg H.P."/>
            <person name="Cantor M.N."/>
            <person name="Hua S.X."/>
        </authorList>
    </citation>
    <scope>NUCLEOTIDE SEQUENCE [LARGE SCALE GENOMIC DNA]</scope>
    <source>
        <strain evidence="2 3">F 1598</strain>
    </source>
</reference>
<accession>A0A0C3BY45</accession>
<keyword evidence="3" id="KW-1185">Reference proteome</keyword>
<dbReference type="Proteomes" id="UP000054166">
    <property type="component" value="Unassembled WGS sequence"/>
</dbReference>